<protein>
    <submittedName>
        <fullName evidence="2">Putative Glyoxalase domain-containing protein 4</fullName>
    </submittedName>
</protein>
<sequence>MIRASAVVIDVNDLATETAFWTGLLGARAEPSTDEGWVDVVRLAEGGPMLGLQVVQEAKSAKNRLHLDLEVTDFAEARDLAIFLGATAVSDVHEPELPWQVLADPEGNEFCLISLGQPIAPV</sequence>
<gene>
    <name evidence="2" type="ORF">NOCA2610051</name>
</gene>
<dbReference type="PANTHER" id="PTHR35908">
    <property type="entry name" value="HYPOTHETICAL FUSION PROTEIN"/>
    <property type="match status" value="1"/>
</dbReference>
<feature type="domain" description="Glyoxalase-like" evidence="1">
    <location>
        <begin position="6"/>
        <end position="113"/>
    </location>
</feature>
<evidence type="ECO:0000259" key="1">
    <source>
        <dbReference type="Pfam" id="PF18029"/>
    </source>
</evidence>
<dbReference type="AlphaFoldDB" id="A0A2P2CC33"/>
<organism evidence="2">
    <name type="scientific">metagenome</name>
    <dbReference type="NCBI Taxonomy" id="256318"/>
    <lineage>
        <taxon>unclassified sequences</taxon>
        <taxon>metagenomes</taxon>
    </lineage>
</organism>
<dbReference type="InterPro" id="IPR029068">
    <property type="entry name" value="Glyas_Bleomycin-R_OHBP_Dase"/>
</dbReference>
<dbReference type="InterPro" id="IPR041581">
    <property type="entry name" value="Glyoxalase_6"/>
</dbReference>
<dbReference type="SUPFAM" id="SSF54593">
    <property type="entry name" value="Glyoxalase/Bleomycin resistance protein/Dihydroxybiphenyl dioxygenase"/>
    <property type="match status" value="1"/>
</dbReference>
<dbReference type="CDD" id="cd06587">
    <property type="entry name" value="VOC"/>
    <property type="match status" value="1"/>
</dbReference>
<name>A0A2P2CC33_9ZZZZ</name>
<evidence type="ECO:0000313" key="2">
    <source>
        <dbReference type="EMBL" id="CUR59530.1"/>
    </source>
</evidence>
<proteinExistence type="predicted"/>
<dbReference type="EMBL" id="CZKA01000058">
    <property type="protein sequence ID" value="CUR59530.1"/>
    <property type="molecule type" value="Genomic_DNA"/>
</dbReference>
<dbReference type="Gene3D" id="3.10.180.10">
    <property type="entry name" value="2,3-Dihydroxybiphenyl 1,2-Dioxygenase, domain 1"/>
    <property type="match status" value="1"/>
</dbReference>
<dbReference type="Pfam" id="PF18029">
    <property type="entry name" value="Glyoxalase_6"/>
    <property type="match status" value="1"/>
</dbReference>
<reference evidence="2" key="1">
    <citation type="submission" date="2015-08" db="EMBL/GenBank/DDBJ databases">
        <authorList>
            <person name="Babu N.S."/>
            <person name="Beckwith C.J."/>
            <person name="Beseler K.G."/>
            <person name="Brison A."/>
            <person name="Carone J.V."/>
            <person name="Caskin T.P."/>
            <person name="Diamond M."/>
            <person name="Durham M.E."/>
            <person name="Foxe J.M."/>
            <person name="Go M."/>
            <person name="Henderson B.A."/>
            <person name="Jones I.B."/>
            <person name="McGettigan J.A."/>
            <person name="Micheletti S.J."/>
            <person name="Nasrallah M.E."/>
            <person name="Ortiz D."/>
            <person name="Piller C.R."/>
            <person name="Privatt S.R."/>
            <person name="Schneider S.L."/>
            <person name="Sharp S."/>
            <person name="Smith T.C."/>
            <person name="Stanton J.D."/>
            <person name="Ullery H.E."/>
            <person name="Wilson R.J."/>
            <person name="Serrano M.G."/>
            <person name="Buck G."/>
            <person name="Lee V."/>
            <person name="Wang Y."/>
            <person name="Carvalho R."/>
            <person name="Voegtly L."/>
            <person name="Shi R."/>
            <person name="Duckworth R."/>
            <person name="Johnson A."/>
            <person name="Loviza R."/>
            <person name="Walstead R."/>
            <person name="Shah Z."/>
            <person name="Kiflezghi M."/>
            <person name="Wade K."/>
            <person name="Ball S.L."/>
            <person name="Bradley K.W."/>
            <person name="Asai D.J."/>
            <person name="Bowman C.A."/>
            <person name="Russell D.A."/>
            <person name="Pope W.H."/>
            <person name="Jacobs-Sera D."/>
            <person name="Hendrix R.W."/>
            <person name="Hatfull G.F."/>
        </authorList>
    </citation>
    <scope>NUCLEOTIDE SEQUENCE</scope>
</reference>
<dbReference type="PANTHER" id="PTHR35908:SF1">
    <property type="entry name" value="CONSERVED PROTEIN"/>
    <property type="match status" value="1"/>
</dbReference>
<accession>A0A2P2CC33</accession>